<dbReference type="GO" id="GO:0022857">
    <property type="term" value="F:transmembrane transporter activity"/>
    <property type="evidence" value="ECO:0007669"/>
    <property type="project" value="InterPro"/>
</dbReference>
<dbReference type="Pfam" id="PF07690">
    <property type="entry name" value="MFS_1"/>
    <property type="match status" value="1"/>
</dbReference>
<dbReference type="InterPro" id="IPR011701">
    <property type="entry name" value="MFS"/>
</dbReference>
<evidence type="ECO:0000256" key="3">
    <source>
        <dbReference type="ARBA" id="ARBA00023136"/>
    </source>
</evidence>
<accession>A0A4P8HR18</accession>
<evidence type="ECO:0000256" key="1">
    <source>
        <dbReference type="ARBA" id="ARBA00022692"/>
    </source>
</evidence>
<dbReference type="InterPro" id="IPR020846">
    <property type="entry name" value="MFS_dom"/>
</dbReference>
<dbReference type="Gene3D" id="1.20.1250.20">
    <property type="entry name" value="MFS general substrate transporter like domains"/>
    <property type="match status" value="1"/>
</dbReference>
<keyword evidence="8" id="KW-1185">Reference proteome</keyword>
<organism evidence="6 9">
    <name type="scientific">Pseudoduganella umbonata</name>
    <dbReference type="NCBI Taxonomy" id="864828"/>
    <lineage>
        <taxon>Bacteria</taxon>
        <taxon>Pseudomonadati</taxon>
        <taxon>Pseudomonadota</taxon>
        <taxon>Betaproteobacteria</taxon>
        <taxon>Burkholderiales</taxon>
        <taxon>Oxalobacteraceae</taxon>
        <taxon>Telluria group</taxon>
        <taxon>Pseudoduganella</taxon>
    </lineage>
</organism>
<dbReference type="PANTHER" id="PTHR43129">
    <property type="entry name" value="FOSMIDOMYCIN RESISTANCE PROTEIN"/>
    <property type="match status" value="1"/>
</dbReference>
<feature type="transmembrane region" description="Helical" evidence="4">
    <location>
        <begin position="387"/>
        <end position="407"/>
    </location>
</feature>
<dbReference type="EMBL" id="JACHXS010000006">
    <property type="protein sequence ID" value="MBB3222551.1"/>
    <property type="molecule type" value="Genomic_DNA"/>
</dbReference>
<evidence type="ECO:0000256" key="2">
    <source>
        <dbReference type="ARBA" id="ARBA00022989"/>
    </source>
</evidence>
<reference evidence="6 9" key="2">
    <citation type="submission" date="2020-08" db="EMBL/GenBank/DDBJ databases">
        <title>Genomic Encyclopedia of Type Strains, Phase III (KMG-III): the genomes of soil and plant-associated and newly described type strains.</title>
        <authorList>
            <person name="Whitman W."/>
        </authorList>
    </citation>
    <scope>NUCLEOTIDE SEQUENCE [LARGE SCALE GENOMIC DNA]</scope>
    <source>
        <strain evidence="6 9">CECT 7753</strain>
    </source>
</reference>
<keyword evidence="3 4" id="KW-0472">Membrane</keyword>
<dbReference type="Proteomes" id="UP000584325">
    <property type="component" value="Unassembled WGS sequence"/>
</dbReference>
<feature type="domain" description="Major facilitator superfamily (MFS) profile" evidence="5">
    <location>
        <begin position="29"/>
        <end position="412"/>
    </location>
</feature>
<dbReference type="OrthoDB" id="8520784at2"/>
<dbReference type="AlphaFoldDB" id="A0A4P8HR18"/>
<dbReference type="Proteomes" id="UP000298763">
    <property type="component" value="Chromosome"/>
</dbReference>
<evidence type="ECO:0000313" key="6">
    <source>
        <dbReference type="EMBL" id="MBB3222551.1"/>
    </source>
</evidence>
<feature type="transmembrane region" description="Helical" evidence="4">
    <location>
        <begin position="65"/>
        <end position="87"/>
    </location>
</feature>
<name>A0A4P8HR18_9BURK</name>
<feature type="transmembrane region" description="Helical" evidence="4">
    <location>
        <begin position="272"/>
        <end position="292"/>
    </location>
</feature>
<dbReference type="EMBL" id="CP040017">
    <property type="protein sequence ID" value="QCP10924.1"/>
    <property type="molecule type" value="Genomic_DNA"/>
</dbReference>
<dbReference type="InterPro" id="IPR036259">
    <property type="entry name" value="MFS_trans_sf"/>
</dbReference>
<feature type="transmembrane region" description="Helical" evidence="4">
    <location>
        <begin position="184"/>
        <end position="201"/>
    </location>
</feature>
<dbReference type="PANTHER" id="PTHR43129:SF1">
    <property type="entry name" value="FOSMIDOMYCIN RESISTANCE PROTEIN"/>
    <property type="match status" value="1"/>
</dbReference>
<keyword evidence="2 4" id="KW-1133">Transmembrane helix</keyword>
<dbReference type="PROSITE" id="PS50850">
    <property type="entry name" value="MFS"/>
    <property type="match status" value="1"/>
</dbReference>
<dbReference type="GO" id="GO:0005886">
    <property type="term" value="C:plasma membrane"/>
    <property type="evidence" value="ECO:0007669"/>
    <property type="project" value="TreeGrafter"/>
</dbReference>
<evidence type="ECO:0000313" key="7">
    <source>
        <dbReference type="EMBL" id="QCP10924.1"/>
    </source>
</evidence>
<reference evidence="7 8" key="1">
    <citation type="submission" date="2019-05" db="EMBL/GenBank/DDBJ databases">
        <title>Draft Genome Sequences of Six Type Strains of the Genus Massilia.</title>
        <authorList>
            <person name="Miess H."/>
            <person name="Frediansyhah A."/>
            <person name="Gross H."/>
        </authorList>
    </citation>
    <scope>NUCLEOTIDE SEQUENCE [LARGE SCALE GENOMIC DNA]</scope>
    <source>
        <strain evidence="7 8">DSMZ 26121</strain>
    </source>
</reference>
<dbReference type="RefSeq" id="WP_137313800.1">
    <property type="nucleotide sequence ID" value="NZ_CP040017.1"/>
</dbReference>
<feature type="transmembrane region" description="Helical" evidence="4">
    <location>
        <begin position="299"/>
        <end position="317"/>
    </location>
</feature>
<evidence type="ECO:0000256" key="4">
    <source>
        <dbReference type="SAM" id="Phobius"/>
    </source>
</evidence>
<proteinExistence type="predicted"/>
<evidence type="ECO:0000259" key="5">
    <source>
        <dbReference type="PROSITE" id="PS50850"/>
    </source>
</evidence>
<sequence length="419" mass="43337">MNKETDHYTDKHVGKDVNKASVLRNDARVIGLVGLAHGTSHFYHLILAALFPWLKPAFNLSYAELGLLMTVFFVVSGVGQACAGFVVDRVGARRVLFFGVGMLGVSALVLSVAGSYAALMAGALLAGIGNSIFHPADYTLLNQRVSRERLAHGFSVHGISGNLGWAASPLFMTTVAALASWRTALALAALLPFAVLAILVLNRHALRPNPPQHAGAQEGAEGTLAFLRLPSVWMCFAFFFLTAVALGGIQAFAAIGLEQLYGISRELATSSYTAYMLASAAGMVVGGFVGAGSGNHDRNIAIAFAIAAVLALVLGMAVVPGWLALPLMALIGFCSGVAGPSRDLMIRAAAPKNATGRVYGVVYSGLDTGLSVGPLMFGAVMDAGHPGWLFAGIALFQALAIGTAVGVGGSTRAVALKNA</sequence>
<gene>
    <name evidence="7" type="ORF">FCL38_11190</name>
    <name evidence="6" type="ORF">FHS02_003374</name>
</gene>
<feature type="transmembrane region" description="Helical" evidence="4">
    <location>
        <begin position="232"/>
        <end position="252"/>
    </location>
</feature>
<protein>
    <submittedName>
        <fullName evidence="6">MFS family permease</fullName>
    </submittedName>
    <submittedName>
        <fullName evidence="7">MFS transporter</fullName>
    </submittedName>
</protein>
<evidence type="ECO:0000313" key="9">
    <source>
        <dbReference type="Proteomes" id="UP000584325"/>
    </source>
</evidence>
<feature type="transmembrane region" description="Helical" evidence="4">
    <location>
        <begin position="94"/>
        <end position="110"/>
    </location>
</feature>
<feature type="transmembrane region" description="Helical" evidence="4">
    <location>
        <begin position="29"/>
        <end position="53"/>
    </location>
</feature>
<keyword evidence="1 4" id="KW-0812">Transmembrane</keyword>
<evidence type="ECO:0000313" key="8">
    <source>
        <dbReference type="Proteomes" id="UP000298763"/>
    </source>
</evidence>
<dbReference type="SUPFAM" id="SSF103473">
    <property type="entry name" value="MFS general substrate transporter"/>
    <property type="match status" value="1"/>
</dbReference>